<feature type="domain" description="J" evidence="7">
    <location>
        <begin position="92"/>
        <end position="157"/>
    </location>
</feature>
<dbReference type="GO" id="GO:0005737">
    <property type="term" value="C:cytoplasm"/>
    <property type="evidence" value="ECO:0007669"/>
    <property type="project" value="TreeGrafter"/>
</dbReference>
<dbReference type="HAMAP" id="MF_01152">
    <property type="entry name" value="DnaJ"/>
    <property type="match status" value="1"/>
</dbReference>
<name>A0A8K0HHS5_9ROSA</name>
<evidence type="ECO:0000256" key="2">
    <source>
        <dbReference type="ARBA" id="ARBA00022737"/>
    </source>
</evidence>
<evidence type="ECO:0000256" key="4">
    <source>
        <dbReference type="ARBA" id="ARBA00022833"/>
    </source>
</evidence>
<feature type="zinc finger region" description="CR-type" evidence="6">
    <location>
        <begin position="211"/>
        <end position="289"/>
    </location>
</feature>
<dbReference type="Gene3D" id="2.60.260.20">
    <property type="entry name" value="Urease metallochaperone UreE, N-terminal domain"/>
    <property type="match status" value="2"/>
</dbReference>
<dbReference type="PANTHER" id="PTHR43096">
    <property type="entry name" value="DNAJ HOMOLOG 1, MITOCHONDRIAL-RELATED"/>
    <property type="match status" value="1"/>
</dbReference>
<dbReference type="GO" id="GO:0031072">
    <property type="term" value="F:heat shock protein binding"/>
    <property type="evidence" value="ECO:0007669"/>
    <property type="project" value="InterPro"/>
</dbReference>
<dbReference type="PROSITE" id="PS00636">
    <property type="entry name" value="DNAJ_1"/>
    <property type="match status" value="1"/>
</dbReference>
<dbReference type="SUPFAM" id="SSF49493">
    <property type="entry name" value="HSP40/DnaJ peptide-binding domain"/>
    <property type="match status" value="2"/>
</dbReference>
<dbReference type="InterPro" id="IPR001305">
    <property type="entry name" value="HSP_DnaJ_Cys-rich_dom"/>
</dbReference>
<dbReference type="GO" id="GO:0005524">
    <property type="term" value="F:ATP binding"/>
    <property type="evidence" value="ECO:0007669"/>
    <property type="project" value="InterPro"/>
</dbReference>
<dbReference type="PROSITE" id="PS51188">
    <property type="entry name" value="ZF_CR"/>
    <property type="match status" value="1"/>
</dbReference>
<dbReference type="InterPro" id="IPR008971">
    <property type="entry name" value="HSP40/DnaJ_pept-bd"/>
</dbReference>
<dbReference type="Pfam" id="PF01556">
    <property type="entry name" value="DnaJ_C"/>
    <property type="match status" value="1"/>
</dbReference>
<sequence>MVRSNAARLFHCLARRSLVSNLLRDPQNPIYETVLRGGYRRFNSGVCNPSRVLGNYSSNNAHHKNWLLMRDLNAKRGTVRSIHGTASMSARDYYDVLGVSRNATASEIKKAYYGLAKKLHPDTNKDDPDTEKKFQEVQKAYEVLKDEDKRQQYDQVGHAAFEEQMGPGFSDDFRNPFTDIFKDGIFNMFRQNFGMDVKVAVDISFMEAVQGCSKTVTFQAAVPCEACGGSGVPPGTRPESCKRCRGSGMTFMQTGPFRMQTTCAQCAGTGKTFPRLCKSCNGSRVVNGMKSVKINIPAGVEDNETLRSPGNGGADPEGTQAGDLLVSIRIREDPVFRREGSDIHVDAILSITQAILGGTIQVPTLMGDVVLKVRPGTQPGQKVVLKKKGIRSRMGYSLGDQYVHFNVSIPTNLTQRQRELIEEFAKEEQGDICKRTAAGASG</sequence>
<dbReference type="Gene3D" id="1.10.287.110">
    <property type="entry name" value="DnaJ domain"/>
    <property type="match status" value="1"/>
</dbReference>
<keyword evidence="10" id="KW-1185">Reference proteome</keyword>
<feature type="domain" description="CR-type" evidence="8">
    <location>
        <begin position="211"/>
        <end position="289"/>
    </location>
</feature>
<dbReference type="CDD" id="cd10747">
    <property type="entry name" value="DnaJ_C"/>
    <property type="match status" value="1"/>
</dbReference>
<dbReference type="Proteomes" id="UP000796880">
    <property type="component" value="Unassembled WGS sequence"/>
</dbReference>
<evidence type="ECO:0000256" key="5">
    <source>
        <dbReference type="ARBA" id="ARBA00023186"/>
    </source>
</evidence>
<dbReference type="FunFam" id="2.60.260.20:FF:000005">
    <property type="entry name" value="Chaperone protein dnaJ 1, mitochondrial"/>
    <property type="match status" value="1"/>
</dbReference>
<keyword evidence="3 6" id="KW-0863">Zinc-finger</keyword>
<dbReference type="FunFam" id="2.10.230.10:FF:000002">
    <property type="entry name" value="Molecular chaperone DnaJ"/>
    <property type="match status" value="1"/>
</dbReference>
<reference evidence="9" key="1">
    <citation type="submission" date="2020-03" db="EMBL/GenBank/DDBJ databases">
        <title>A high-quality chromosome-level genome assembly of a woody plant with both climbing and erect habits, Rhamnella rubrinervis.</title>
        <authorList>
            <person name="Lu Z."/>
            <person name="Yang Y."/>
            <person name="Zhu X."/>
            <person name="Sun Y."/>
        </authorList>
    </citation>
    <scope>NUCLEOTIDE SEQUENCE</scope>
    <source>
        <strain evidence="9">BYM</strain>
        <tissue evidence="9">Leaf</tissue>
    </source>
</reference>
<dbReference type="InterPro" id="IPR012724">
    <property type="entry name" value="DnaJ"/>
</dbReference>
<evidence type="ECO:0000256" key="3">
    <source>
        <dbReference type="ARBA" id="ARBA00022771"/>
    </source>
</evidence>
<dbReference type="SMART" id="SM00271">
    <property type="entry name" value="DnaJ"/>
    <property type="match status" value="1"/>
</dbReference>
<keyword evidence="4 6" id="KW-0862">Zinc</keyword>
<dbReference type="Gene3D" id="2.10.230.10">
    <property type="entry name" value="Heat shock protein DnaJ, cysteine-rich domain"/>
    <property type="match status" value="1"/>
</dbReference>
<organism evidence="9 10">
    <name type="scientific">Rhamnella rubrinervis</name>
    <dbReference type="NCBI Taxonomy" id="2594499"/>
    <lineage>
        <taxon>Eukaryota</taxon>
        <taxon>Viridiplantae</taxon>
        <taxon>Streptophyta</taxon>
        <taxon>Embryophyta</taxon>
        <taxon>Tracheophyta</taxon>
        <taxon>Spermatophyta</taxon>
        <taxon>Magnoliopsida</taxon>
        <taxon>eudicotyledons</taxon>
        <taxon>Gunneridae</taxon>
        <taxon>Pentapetalae</taxon>
        <taxon>rosids</taxon>
        <taxon>fabids</taxon>
        <taxon>Rosales</taxon>
        <taxon>Rhamnaceae</taxon>
        <taxon>rhamnoid group</taxon>
        <taxon>Rhamneae</taxon>
        <taxon>Rhamnella</taxon>
    </lineage>
</organism>
<dbReference type="NCBIfam" id="TIGR02349">
    <property type="entry name" value="DnaJ_bact"/>
    <property type="match status" value="1"/>
</dbReference>
<dbReference type="CDD" id="cd10719">
    <property type="entry name" value="DnaJ_zf"/>
    <property type="match status" value="1"/>
</dbReference>
<evidence type="ECO:0000313" key="10">
    <source>
        <dbReference type="Proteomes" id="UP000796880"/>
    </source>
</evidence>
<dbReference type="SUPFAM" id="SSF57938">
    <property type="entry name" value="DnaJ/Hsp40 cysteine-rich domain"/>
    <property type="match status" value="1"/>
</dbReference>
<dbReference type="InterPro" id="IPR036410">
    <property type="entry name" value="HSP_DnaJ_Cys-rich_dom_sf"/>
</dbReference>
<keyword evidence="5" id="KW-0143">Chaperone</keyword>
<dbReference type="NCBIfam" id="NF008035">
    <property type="entry name" value="PRK10767.1"/>
    <property type="match status" value="1"/>
</dbReference>
<dbReference type="Pfam" id="PF00684">
    <property type="entry name" value="DnaJ_CXXCXGXG"/>
    <property type="match status" value="1"/>
</dbReference>
<gene>
    <name evidence="9" type="ORF">FNV43_RR03114</name>
</gene>
<dbReference type="InterPro" id="IPR036869">
    <property type="entry name" value="J_dom_sf"/>
</dbReference>
<evidence type="ECO:0000259" key="7">
    <source>
        <dbReference type="PROSITE" id="PS50076"/>
    </source>
</evidence>
<dbReference type="OrthoDB" id="10256793at2759"/>
<evidence type="ECO:0000313" key="9">
    <source>
        <dbReference type="EMBL" id="KAF3452681.1"/>
    </source>
</evidence>
<dbReference type="InterPro" id="IPR018253">
    <property type="entry name" value="DnaJ_domain_CS"/>
</dbReference>
<dbReference type="GO" id="GO:0009408">
    <property type="term" value="P:response to heat"/>
    <property type="evidence" value="ECO:0007669"/>
    <property type="project" value="InterPro"/>
</dbReference>
<evidence type="ECO:0000256" key="1">
    <source>
        <dbReference type="ARBA" id="ARBA00022723"/>
    </source>
</evidence>
<dbReference type="InterPro" id="IPR002939">
    <property type="entry name" value="DnaJ_C"/>
</dbReference>
<dbReference type="GO" id="GO:0051082">
    <property type="term" value="F:unfolded protein binding"/>
    <property type="evidence" value="ECO:0007669"/>
    <property type="project" value="InterPro"/>
</dbReference>
<dbReference type="SUPFAM" id="SSF46565">
    <property type="entry name" value="Chaperone J-domain"/>
    <property type="match status" value="1"/>
</dbReference>
<dbReference type="PANTHER" id="PTHR43096:SF52">
    <property type="entry name" value="DNAJ HOMOLOG 1, MITOCHONDRIAL-RELATED"/>
    <property type="match status" value="1"/>
</dbReference>
<dbReference type="CDD" id="cd06257">
    <property type="entry name" value="DnaJ"/>
    <property type="match status" value="1"/>
</dbReference>
<keyword evidence="2" id="KW-0677">Repeat</keyword>
<keyword evidence="1 6" id="KW-0479">Metal-binding</keyword>
<evidence type="ECO:0000256" key="6">
    <source>
        <dbReference type="PROSITE-ProRule" id="PRU00546"/>
    </source>
</evidence>
<comment type="caution">
    <text evidence="9">The sequence shown here is derived from an EMBL/GenBank/DDBJ whole genome shotgun (WGS) entry which is preliminary data.</text>
</comment>
<dbReference type="AlphaFoldDB" id="A0A8K0HHS5"/>
<dbReference type="PRINTS" id="PR00625">
    <property type="entry name" value="JDOMAIN"/>
</dbReference>
<dbReference type="Pfam" id="PF00226">
    <property type="entry name" value="DnaJ"/>
    <property type="match status" value="1"/>
</dbReference>
<accession>A0A8K0HHS5</accession>
<evidence type="ECO:0000259" key="8">
    <source>
        <dbReference type="PROSITE" id="PS51188"/>
    </source>
</evidence>
<dbReference type="EMBL" id="VOIH02000002">
    <property type="protein sequence ID" value="KAF3452681.1"/>
    <property type="molecule type" value="Genomic_DNA"/>
</dbReference>
<dbReference type="InterPro" id="IPR001623">
    <property type="entry name" value="DnaJ_domain"/>
</dbReference>
<dbReference type="GO" id="GO:0008270">
    <property type="term" value="F:zinc ion binding"/>
    <property type="evidence" value="ECO:0007669"/>
    <property type="project" value="UniProtKB-KW"/>
</dbReference>
<dbReference type="GO" id="GO:0042026">
    <property type="term" value="P:protein refolding"/>
    <property type="evidence" value="ECO:0007669"/>
    <property type="project" value="TreeGrafter"/>
</dbReference>
<protein>
    <submittedName>
        <fullName evidence="9">Uncharacterized protein</fullName>
    </submittedName>
</protein>
<dbReference type="PROSITE" id="PS50076">
    <property type="entry name" value="DNAJ_2"/>
    <property type="match status" value="1"/>
</dbReference>
<proteinExistence type="inferred from homology"/>